<dbReference type="GO" id="GO:0019346">
    <property type="term" value="P:transsulfuration"/>
    <property type="evidence" value="ECO:0007669"/>
    <property type="project" value="InterPro"/>
</dbReference>
<dbReference type="PROSITE" id="PS00868">
    <property type="entry name" value="CYS_MET_METAB_PP"/>
    <property type="match status" value="1"/>
</dbReference>
<sequence>MKKETQCVHSGSYRDGVTRGINTPIFTSSAFDYLDRDDTPYPRYFNTPNQDAVVKKVCALEGAEDGVVFSSGMAAMSTAILSFAGSGDHIVLMDELYGGTHAFATGEFQRIGIGYSFASTDAESICAAATERTKVIVIESPTNPLLSVIDIRKVAAFAREREITTIIDNTFASPMNQNPIELGIDIIVHSGTKYLGGHSDMCCGLVVTSRKKTERVRTLARHLGGSLDAMTCYLLERSLKTLALRVGRQSENAMRIARFLKGHQCVSRVHYPGLPDSPGHEIAKSQMKAYGGMLSFELDKRQLDASKFVKRLRLISPAVSLGGVESTICAPAVTSHAKMSAAERERIGVTDALLRLSVGIEDASDLIQDLEQALEGSSN</sequence>
<reference evidence="15" key="1">
    <citation type="submission" date="2016-10" db="EMBL/GenBank/DDBJ databases">
        <authorList>
            <person name="Varghese N."/>
            <person name="Submissions S."/>
        </authorList>
    </citation>
    <scope>NUCLEOTIDE SEQUENCE [LARGE SCALE GENOMIC DNA]</scope>
    <source>
        <strain evidence="15">DSM 17038</strain>
    </source>
</reference>
<keyword evidence="5 12" id="KW-0663">Pyridoxal phosphate</keyword>
<dbReference type="PANTHER" id="PTHR11808:SF50">
    <property type="entry name" value="CYSTATHIONINE BETA-LYASE"/>
    <property type="match status" value="1"/>
</dbReference>
<dbReference type="InterPro" id="IPR015424">
    <property type="entry name" value="PyrdxlP-dep_Trfase"/>
</dbReference>
<evidence type="ECO:0000256" key="13">
    <source>
        <dbReference type="RuleBase" id="RU362118"/>
    </source>
</evidence>
<dbReference type="FunFam" id="3.90.1150.10:FF:000033">
    <property type="entry name" value="Cystathionine gamma-synthase"/>
    <property type="match status" value="1"/>
</dbReference>
<evidence type="ECO:0000256" key="3">
    <source>
        <dbReference type="ARBA" id="ARBA00012224"/>
    </source>
</evidence>
<comment type="cofactor">
    <cofactor evidence="1 13">
        <name>pyridoxal 5'-phosphate</name>
        <dbReference type="ChEBI" id="CHEBI:597326"/>
    </cofactor>
</comment>
<evidence type="ECO:0000256" key="5">
    <source>
        <dbReference type="ARBA" id="ARBA00022898"/>
    </source>
</evidence>
<evidence type="ECO:0000313" key="14">
    <source>
        <dbReference type="EMBL" id="SFG94258.1"/>
    </source>
</evidence>
<dbReference type="InterPro" id="IPR015422">
    <property type="entry name" value="PyrdxlP-dep_Trfase_small"/>
</dbReference>
<dbReference type="OrthoDB" id="9780685at2"/>
<evidence type="ECO:0000256" key="4">
    <source>
        <dbReference type="ARBA" id="ARBA00022605"/>
    </source>
</evidence>
<proteinExistence type="inferred from homology"/>
<organism evidence="14 15">
    <name type="scientific">Desulfotruncus arcticus DSM 17038</name>
    <dbReference type="NCBI Taxonomy" id="1121424"/>
    <lineage>
        <taxon>Bacteria</taxon>
        <taxon>Bacillati</taxon>
        <taxon>Bacillota</taxon>
        <taxon>Clostridia</taxon>
        <taxon>Eubacteriales</taxon>
        <taxon>Desulfallaceae</taxon>
        <taxon>Desulfotruncus</taxon>
    </lineage>
</organism>
<evidence type="ECO:0000256" key="2">
    <source>
        <dbReference type="ARBA" id="ARBA00009077"/>
    </source>
</evidence>
<dbReference type="InterPro" id="IPR000277">
    <property type="entry name" value="Cys/Met-Metab_PyrdxlP-dep_enz"/>
</dbReference>
<dbReference type="GO" id="GO:0005737">
    <property type="term" value="C:cytoplasm"/>
    <property type="evidence" value="ECO:0007669"/>
    <property type="project" value="TreeGrafter"/>
</dbReference>
<protein>
    <recommendedName>
        <fullName evidence="9">Homocysteine desulfhydrase</fullName>
        <ecNumber evidence="3">4.4.1.13</ecNumber>
        <ecNumber evidence="8">4.4.1.2</ecNumber>
    </recommendedName>
</protein>
<dbReference type="STRING" id="341036.SAMN05660649_03247"/>
<evidence type="ECO:0000256" key="9">
    <source>
        <dbReference type="ARBA" id="ARBA00047199"/>
    </source>
</evidence>
<dbReference type="EC" id="4.4.1.2" evidence="8"/>
<evidence type="ECO:0000256" key="10">
    <source>
        <dbReference type="ARBA" id="ARBA00048780"/>
    </source>
</evidence>
<keyword evidence="4" id="KW-0028">Amino-acid biosynthesis</keyword>
<keyword evidence="6" id="KW-0486">Methionine biosynthesis</keyword>
<accession>A0A1I2VYG7</accession>
<dbReference type="SUPFAM" id="SSF53383">
    <property type="entry name" value="PLP-dependent transferases"/>
    <property type="match status" value="1"/>
</dbReference>
<dbReference type="PIRSF" id="PIRSF001434">
    <property type="entry name" value="CGS"/>
    <property type="match status" value="1"/>
</dbReference>
<evidence type="ECO:0000256" key="1">
    <source>
        <dbReference type="ARBA" id="ARBA00001933"/>
    </source>
</evidence>
<keyword evidence="7 14" id="KW-0456">Lyase</keyword>
<comment type="catalytic activity">
    <reaction evidence="11">
        <text>L-methionine + H2O = methanethiol + 2-oxobutanoate + NH4(+)</text>
        <dbReference type="Rhea" id="RHEA:23800"/>
        <dbReference type="ChEBI" id="CHEBI:15377"/>
        <dbReference type="ChEBI" id="CHEBI:16007"/>
        <dbReference type="ChEBI" id="CHEBI:16763"/>
        <dbReference type="ChEBI" id="CHEBI:28938"/>
        <dbReference type="ChEBI" id="CHEBI:57844"/>
        <dbReference type="EC" id="4.4.1.11"/>
    </reaction>
    <physiologicalReaction direction="left-to-right" evidence="11">
        <dbReference type="Rhea" id="RHEA:23801"/>
    </physiologicalReaction>
</comment>
<evidence type="ECO:0000256" key="11">
    <source>
        <dbReference type="ARBA" id="ARBA00052699"/>
    </source>
</evidence>
<dbReference type="PANTHER" id="PTHR11808">
    <property type="entry name" value="TRANS-SULFURATION ENZYME FAMILY MEMBER"/>
    <property type="match status" value="1"/>
</dbReference>
<evidence type="ECO:0000256" key="7">
    <source>
        <dbReference type="ARBA" id="ARBA00023239"/>
    </source>
</evidence>
<dbReference type="InterPro" id="IPR054542">
    <property type="entry name" value="Cys_met_metab_PP"/>
</dbReference>
<dbReference type="GO" id="GO:0047804">
    <property type="term" value="F:cysteine-S-conjugate beta-lyase activity"/>
    <property type="evidence" value="ECO:0007669"/>
    <property type="project" value="UniProtKB-EC"/>
</dbReference>
<dbReference type="CDD" id="cd00614">
    <property type="entry name" value="CGS_like"/>
    <property type="match status" value="1"/>
</dbReference>
<dbReference type="GO" id="GO:0018826">
    <property type="term" value="F:methionine gamma-lyase activity"/>
    <property type="evidence" value="ECO:0007669"/>
    <property type="project" value="UniProtKB-EC"/>
</dbReference>
<dbReference type="AlphaFoldDB" id="A0A1I2VYG7"/>
<comment type="catalytic activity">
    <reaction evidence="10">
        <text>L-homocysteine + H2O = 2-oxobutanoate + hydrogen sulfide + NH4(+) + H(+)</text>
        <dbReference type="Rhea" id="RHEA:14501"/>
        <dbReference type="ChEBI" id="CHEBI:15377"/>
        <dbReference type="ChEBI" id="CHEBI:15378"/>
        <dbReference type="ChEBI" id="CHEBI:16763"/>
        <dbReference type="ChEBI" id="CHEBI:28938"/>
        <dbReference type="ChEBI" id="CHEBI:29919"/>
        <dbReference type="ChEBI" id="CHEBI:58199"/>
        <dbReference type="EC" id="4.4.1.2"/>
    </reaction>
    <physiologicalReaction direction="left-to-right" evidence="10">
        <dbReference type="Rhea" id="RHEA:14502"/>
    </physiologicalReaction>
</comment>
<keyword evidence="15" id="KW-1185">Reference proteome</keyword>
<evidence type="ECO:0000256" key="12">
    <source>
        <dbReference type="PIRSR" id="PIRSR001434-2"/>
    </source>
</evidence>
<evidence type="ECO:0000256" key="6">
    <source>
        <dbReference type="ARBA" id="ARBA00023167"/>
    </source>
</evidence>
<feature type="modified residue" description="N6-(pyridoxal phosphate)lysine" evidence="12">
    <location>
        <position position="193"/>
    </location>
</feature>
<gene>
    <name evidence="14" type="ORF">SAMN05660649_03247</name>
</gene>
<evidence type="ECO:0000313" key="15">
    <source>
        <dbReference type="Proteomes" id="UP000199337"/>
    </source>
</evidence>
<dbReference type="GO" id="GO:0009086">
    <property type="term" value="P:methionine biosynthetic process"/>
    <property type="evidence" value="ECO:0007669"/>
    <property type="project" value="UniProtKB-KW"/>
</dbReference>
<name>A0A1I2VYG7_9FIRM</name>
<dbReference type="Proteomes" id="UP000199337">
    <property type="component" value="Unassembled WGS sequence"/>
</dbReference>
<evidence type="ECO:0000256" key="8">
    <source>
        <dbReference type="ARBA" id="ARBA00047175"/>
    </source>
</evidence>
<dbReference type="FunFam" id="3.40.640.10:FF:000046">
    <property type="entry name" value="Cystathionine gamma-lyase"/>
    <property type="match status" value="1"/>
</dbReference>
<dbReference type="Gene3D" id="3.40.640.10">
    <property type="entry name" value="Type I PLP-dependent aspartate aminotransferase-like (Major domain)"/>
    <property type="match status" value="1"/>
</dbReference>
<dbReference type="GO" id="GO:0030170">
    <property type="term" value="F:pyridoxal phosphate binding"/>
    <property type="evidence" value="ECO:0007669"/>
    <property type="project" value="InterPro"/>
</dbReference>
<comment type="similarity">
    <text evidence="2 13">Belongs to the trans-sulfuration enzymes family.</text>
</comment>
<dbReference type="InterPro" id="IPR015421">
    <property type="entry name" value="PyrdxlP-dep_Trfase_major"/>
</dbReference>
<dbReference type="Pfam" id="PF01053">
    <property type="entry name" value="Cys_Met_Meta_PP"/>
    <property type="match status" value="1"/>
</dbReference>
<dbReference type="Gene3D" id="3.90.1150.10">
    <property type="entry name" value="Aspartate Aminotransferase, domain 1"/>
    <property type="match status" value="1"/>
</dbReference>
<dbReference type="GO" id="GO:0047982">
    <property type="term" value="F:homocysteine desulfhydrase activity"/>
    <property type="evidence" value="ECO:0007669"/>
    <property type="project" value="UniProtKB-EC"/>
</dbReference>
<dbReference type="EMBL" id="FOOX01000012">
    <property type="protein sequence ID" value="SFG94258.1"/>
    <property type="molecule type" value="Genomic_DNA"/>
</dbReference>
<dbReference type="RefSeq" id="WP_092472423.1">
    <property type="nucleotide sequence ID" value="NZ_FOOX01000012.1"/>
</dbReference>
<dbReference type="EC" id="4.4.1.13" evidence="3"/>